<dbReference type="AlphaFoldDB" id="A0A6J4TFM5"/>
<dbReference type="GO" id="GO:0036374">
    <property type="term" value="F:glutathione hydrolase activity"/>
    <property type="evidence" value="ECO:0007669"/>
    <property type="project" value="UniProtKB-EC"/>
</dbReference>
<keyword evidence="3 5" id="KW-0378">Hydrolase</keyword>
<dbReference type="Pfam" id="PF01019">
    <property type="entry name" value="G_glu_transpept"/>
    <property type="match status" value="2"/>
</dbReference>
<dbReference type="EC" id="2.3.2.2" evidence="5"/>
<reference evidence="5" key="1">
    <citation type="submission" date="2020-02" db="EMBL/GenBank/DDBJ databases">
        <authorList>
            <person name="Meier V. D."/>
        </authorList>
    </citation>
    <scope>NUCLEOTIDE SEQUENCE</scope>
    <source>
        <strain evidence="5">AVDCRST_MAG30</strain>
    </source>
</reference>
<dbReference type="InterPro" id="IPR029055">
    <property type="entry name" value="Ntn_hydrolases_N"/>
</dbReference>
<protein>
    <submittedName>
        <fullName evidence="5">Gamma-glutamyltranspeptidase @ Glutathione hydrolase</fullName>
        <ecNumber evidence="5">2.3.2.2</ecNumber>
        <ecNumber evidence="5">3.4.19.13</ecNumber>
    </submittedName>
</protein>
<accession>A0A6J4TFM5</accession>
<keyword evidence="2 5" id="KW-0808">Transferase</keyword>
<dbReference type="EC" id="3.4.19.13" evidence="5"/>
<name>A0A6J4TFM5_9ACTN</name>
<dbReference type="Gene3D" id="3.60.20.40">
    <property type="match status" value="1"/>
</dbReference>
<gene>
    <name evidence="5" type="ORF">AVDCRST_MAG30-3107</name>
</gene>
<evidence type="ECO:0000256" key="2">
    <source>
        <dbReference type="ARBA" id="ARBA00022679"/>
    </source>
</evidence>
<comment type="similarity">
    <text evidence="1">Belongs to the gamma-glutamyltransferase family.</text>
</comment>
<dbReference type="EMBL" id="CADCVS010000399">
    <property type="protein sequence ID" value="CAA9522068.1"/>
    <property type="molecule type" value="Genomic_DNA"/>
</dbReference>
<evidence type="ECO:0000256" key="3">
    <source>
        <dbReference type="ARBA" id="ARBA00022801"/>
    </source>
</evidence>
<dbReference type="PANTHER" id="PTHR43199:SF1">
    <property type="entry name" value="GLUTATHIONE HYDROLASE PROENZYME"/>
    <property type="match status" value="1"/>
</dbReference>
<proteinExistence type="inferred from homology"/>
<dbReference type="PANTHER" id="PTHR43199">
    <property type="entry name" value="GLUTATHIONE HYDROLASE"/>
    <property type="match status" value="1"/>
</dbReference>
<dbReference type="SUPFAM" id="SSF56235">
    <property type="entry name" value="N-terminal nucleophile aminohydrolases (Ntn hydrolases)"/>
    <property type="match status" value="1"/>
</dbReference>
<sequence>MPAAGPPVRQRAPCTGRHAPALAGAATGLQNRDARAGALLKGVVAAGHPVTAQAGADVLRDGGNAVDAALAAVLTSFVTEPLLTGLGAGGYLLVAGPGREPELLDFFVATPDSRGHGELAPVDVSFGDVVQVFNIGAASCGVWGTPAGVCAAAERYGTVALSELAAAPAALARSGVEINEQQAYLFDILAPIAVATPESRAKFAPEGHLPRVGEVLRDPELGDALDRLGADGPAPFYTGDVAAAAREWVAAHGGAITETDLGAYAAVPRPPVRAAYHGRQVLTNPPPSAGGILIAYVLALLERGVGLVDAMERAQAERTPGFMESLSDPGFADRFIASHLGSTTHISALDADGLACSVTCTNGEGSGVVVPGTGMHLNNMMGEQDLSPLGFFTHPPGRRLPSMMAPTVVLGEDGGPELVLGSAGSNRIRSAIVQVIANTVHRGMGLQAAVDAPRVHFEDGMVYLEPGCDEDGLSGRDLGRFRDLNLFFGGVQAVRRDPATGALTGAGDPRRGGAVVVA</sequence>
<dbReference type="InterPro" id="IPR043137">
    <property type="entry name" value="GGT_ssub_C"/>
</dbReference>
<keyword evidence="5" id="KW-0012">Acyltransferase</keyword>
<dbReference type="GO" id="GO:0103068">
    <property type="term" value="F:leukotriene C4 gamma-glutamyl transferase activity"/>
    <property type="evidence" value="ECO:0007669"/>
    <property type="project" value="UniProtKB-EC"/>
</dbReference>
<evidence type="ECO:0000313" key="5">
    <source>
        <dbReference type="EMBL" id="CAA9522068.1"/>
    </source>
</evidence>
<evidence type="ECO:0000256" key="4">
    <source>
        <dbReference type="ARBA" id="ARBA00023145"/>
    </source>
</evidence>
<dbReference type="InterPro" id="IPR051792">
    <property type="entry name" value="GGT_bact"/>
</dbReference>
<keyword evidence="4" id="KW-0865">Zymogen</keyword>
<evidence type="ECO:0000256" key="1">
    <source>
        <dbReference type="ARBA" id="ARBA00009381"/>
    </source>
</evidence>
<organism evidence="5">
    <name type="scientific">uncultured Solirubrobacteraceae bacterium</name>
    <dbReference type="NCBI Taxonomy" id="1162706"/>
    <lineage>
        <taxon>Bacteria</taxon>
        <taxon>Bacillati</taxon>
        <taxon>Actinomycetota</taxon>
        <taxon>Thermoleophilia</taxon>
        <taxon>Solirubrobacterales</taxon>
        <taxon>Solirubrobacteraceae</taxon>
        <taxon>environmental samples</taxon>
    </lineage>
</organism>
<dbReference type="PRINTS" id="PR01210">
    <property type="entry name" value="GGTRANSPTASE"/>
</dbReference>